<reference evidence="6 7" key="1">
    <citation type="submission" date="2016-10" db="EMBL/GenBank/DDBJ databases">
        <authorList>
            <person name="de Groot N.N."/>
        </authorList>
    </citation>
    <scope>NUCLEOTIDE SEQUENCE [LARGE SCALE GENOMIC DNA]</scope>
    <source>
        <strain evidence="6 7">DSM 21800</strain>
    </source>
</reference>
<evidence type="ECO:0000256" key="3">
    <source>
        <dbReference type="ARBA" id="ARBA00022723"/>
    </source>
</evidence>
<proteinExistence type="predicted"/>
<dbReference type="GO" id="GO:0019825">
    <property type="term" value="F:oxygen binding"/>
    <property type="evidence" value="ECO:0007669"/>
    <property type="project" value="InterPro"/>
</dbReference>
<evidence type="ECO:0000256" key="1">
    <source>
        <dbReference type="ARBA" id="ARBA00022448"/>
    </source>
</evidence>
<dbReference type="EMBL" id="LT629772">
    <property type="protein sequence ID" value="SDS21245.1"/>
    <property type="molecule type" value="Genomic_DNA"/>
</dbReference>
<dbReference type="AlphaFoldDB" id="A0A1H1QCT6"/>
<evidence type="ECO:0000313" key="6">
    <source>
        <dbReference type="EMBL" id="SDS21245.1"/>
    </source>
</evidence>
<keyword evidence="3" id="KW-0479">Metal-binding</keyword>
<gene>
    <name evidence="6" type="ORF">SAMN04489812_1223</name>
</gene>
<dbReference type="Pfam" id="PF01152">
    <property type="entry name" value="Bac_globin"/>
    <property type="match status" value="1"/>
</dbReference>
<keyword evidence="1" id="KW-0813">Transport</keyword>
<protein>
    <submittedName>
        <fullName evidence="6">Hemoglobin</fullName>
    </submittedName>
</protein>
<keyword evidence="7" id="KW-1185">Reference proteome</keyword>
<name>A0A1H1QCT6_9ACTN</name>
<dbReference type="InterPro" id="IPR009050">
    <property type="entry name" value="Globin-like_sf"/>
</dbReference>
<dbReference type="Proteomes" id="UP000199103">
    <property type="component" value="Chromosome I"/>
</dbReference>
<dbReference type="Gene3D" id="1.10.490.10">
    <property type="entry name" value="Globins"/>
    <property type="match status" value="1"/>
</dbReference>
<keyword evidence="2" id="KW-0349">Heme</keyword>
<sequence length="156" mass="17438">MIVIMTRTLYEAVGGYDALLALSHAWHRRCMADPLASHPFSHPGQHPQHSERLAAYWAEALGGPTDYTDGMGDETSVVRMHVGNGRHDELNERCIALFSEAMADVELPPETRGPLADYFRWSTESMMADEQSREDIPDGLPVPKWGFDGLQQVKES</sequence>
<keyword evidence="4" id="KW-0408">Iron</keyword>
<evidence type="ECO:0000256" key="4">
    <source>
        <dbReference type="ARBA" id="ARBA00023004"/>
    </source>
</evidence>
<dbReference type="GO" id="GO:0020037">
    <property type="term" value="F:heme binding"/>
    <property type="evidence" value="ECO:0007669"/>
    <property type="project" value="InterPro"/>
</dbReference>
<evidence type="ECO:0000256" key="2">
    <source>
        <dbReference type="ARBA" id="ARBA00022617"/>
    </source>
</evidence>
<dbReference type="InterPro" id="IPR012292">
    <property type="entry name" value="Globin/Proto"/>
</dbReference>
<feature type="region of interest" description="Disordered" evidence="5">
    <location>
        <begin position="127"/>
        <end position="156"/>
    </location>
</feature>
<dbReference type="CDD" id="cd14775">
    <property type="entry name" value="TrHb2_O-like"/>
    <property type="match status" value="1"/>
</dbReference>
<dbReference type="STRING" id="630515.SAMN04489812_1223"/>
<dbReference type="InterPro" id="IPR001486">
    <property type="entry name" value="Hemoglobin_trunc"/>
</dbReference>
<dbReference type="SUPFAM" id="SSF46458">
    <property type="entry name" value="Globin-like"/>
    <property type="match status" value="1"/>
</dbReference>
<dbReference type="GO" id="GO:0046872">
    <property type="term" value="F:metal ion binding"/>
    <property type="evidence" value="ECO:0007669"/>
    <property type="project" value="UniProtKB-KW"/>
</dbReference>
<evidence type="ECO:0000313" key="7">
    <source>
        <dbReference type="Proteomes" id="UP000199103"/>
    </source>
</evidence>
<accession>A0A1H1QCT6</accession>
<evidence type="ECO:0000256" key="5">
    <source>
        <dbReference type="SAM" id="MobiDB-lite"/>
    </source>
</evidence>
<organism evidence="6 7">
    <name type="scientific">Microlunatus soli</name>
    <dbReference type="NCBI Taxonomy" id="630515"/>
    <lineage>
        <taxon>Bacteria</taxon>
        <taxon>Bacillati</taxon>
        <taxon>Actinomycetota</taxon>
        <taxon>Actinomycetes</taxon>
        <taxon>Propionibacteriales</taxon>
        <taxon>Propionibacteriaceae</taxon>
        <taxon>Microlunatus</taxon>
    </lineage>
</organism>